<evidence type="ECO:0000256" key="7">
    <source>
        <dbReference type="ARBA" id="ARBA00022741"/>
    </source>
</evidence>
<dbReference type="GO" id="GO:0004674">
    <property type="term" value="F:protein serine/threonine kinase activity"/>
    <property type="evidence" value="ECO:0007669"/>
    <property type="project" value="UniProtKB-KW"/>
</dbReference>
<evidence type="ECO:0000259" key="13">
    <source>
        <dbReference type="SMART" id="SM00090"/>
    </source>
</evidence>
<dbReference type="GeneID" id="76834336"/>
<comment type="catalytic activity">
    <reaction evidence="12">
        <text>L-seryl-[protein] + ATP = O-phospho-L-seryl-[protein] + ADP + H(+)</text>
        <dbReference type="Rhea" id="RHEA:17989"/>
        <dbReference type="Rhea" id="RHEA-COMP:9863"/>
        <dbReference type="Rhea" id="RHEA-COMP:11604"/>
        <dbReference type="ChEBI" id="CHEBI:15378"/>
        <dbReference type="ChEBI" id="CHEBI:29999"/>
        <dbReference type="ChEBI" id="CHEBI:30616"/>
        <dbReference type="ChEBI" id="CHEBI:83421"/>
        <dbReference type="ChEBI" id="CHEBI:456216"/>
        <dbReference type="EC" id="2.7.11.1"/>
    </reaction>
</comment>
<keyword evidence="6" id="KW-0479">Metal-binding</keyword>
<evidence type="ECO:0000256" key="12">
    <source>
        <dbReference type="ARBA" id="ARBA00048679"/>
    </source>
</evidence>
<evidence type="ECO:0000256" key="4">
    <source>
        <dbReference type="ARBA" id="ARBA00022527"/>
    </source>
</evidence>
<dbReference type="GO" id="GO:0030688">
    <property type="term" value="C:preribosome, small subunit precursor"/>
    <property type="evidence" value="ECO:0007669"/>
    <property type="project" value="TreeGrafter"/>
</dbReference>
<dbReference type="Pfam" id="PF01163">
    <property type="entry name" value="RIO1"/>
    <property type="match status" value="1"/>
</dbReference>
<dbReference type="Gene3D" id="1.10.510.10">
    <property type="entry name" value="Transferase(Phosphotransferase) domain 1"/>
    <property type="match status" value="1"/>
</dbReference>
<evidence type="ECO:0000256" key="9">
    <source>
        <dbReference type="ARBA" id="ARBA00022840"/>
    </source>
</evidence>
<dbReference type="InterPro" id="IPR036390">
    <property type="entry name" value="WH_DNA-bd_sf"/>
</dbReference>
<dbReference type="PROSITE" id="PS01245">
    <property type="entry name" value="RIO1"/>
    <property type="match status" value="1"/>
</dbReference>
<proteinExistence type="inferred from homology"/>
<evidence type="ECO:0000313" key="15">
    <source>
        <dbReference type="Proteomes" id="UP001163096"/>
    </source>
</evidence>
<keyword evidence="7" id="KW-0547">Nucleotide-binding</keyword>
<evidence type="ECO:0000313" key="14">
    <source>
        <dbReference type="EMBL" id="WAI02135.1"/>
    </source>
</evidence>
<dbReference type="KEGG" id="mou:OU421_04500"/>
<dbReference type="SMART" id="SM00090">
    <property type="entry name" value="RIO"/>
    <property type="match status" value="1"/>
</dbReference>
<comment type="cofactor">
    <cofactor evidence="1">
        <name>Mg(2+)</name>
        <dbReference type="ChEBI" id="CHEBI:18420"/>
    </cofactor>
</comment>
<accession>A0A9X9S789</accession>
<feature type="domain" description="RIO kinase" evidence="13">
    <location>
        <begin position="64"/>
        <end position="285"/>
    </location>
</feature>
<evidence type="ECO:0000256" key="5">
    <source>
        <dbReference type="ARBA" id="ARBA00022679"/>
    </source>
</evidence>
<dbReference type="PANTHER" id="PTHR45852:SF1">
    <property type="entry name" value="SERINE_THREONINE-PROTEIN KINASE RIO2"/>
    <property type="match status" value="1"/>
</dbReference>
<evidence type="ECO:0000256" key="1">
    <source>
        <dbReference type="ARBA" id="ARBA00001946"/>
    </source>
</evidence>
<dbReference type="SUPFAM" id="SSF46785">
    <property type="entry name" value="Winged helix' DNA-binding domain"/>
    <property type="match status" value="1"/>
</dbReference>
<dbReference type="Proteomes" id="UP001163096">
    <property type="component" value="Chromosome"/>
</dbReference>
<dbReference type="GO" id="GO:0005829">
    <property type="term" value="C:cytosol"/>
    <property type="evidence" value="ECO:0007669"/>
    <property type="project" value="TreeGrafter"/>
</dbReference>
<dbReference type="InterPro" id="IPR036388">
    <property type="entry name" value="WH-like_DNA-bd_sf"/>
</dbReference>
<evidence type="ECO:0000256" key="10">
    <source>
        <dbReference type="ARBA" id="ARBA00022842"/>
    </source>
</evidence>
<dbReference type="Gene3D" id="3.30.200.20">
    <property type="entry name" value="Phosphorylase Kinase, domain 1"/>
    <property type="match status" value="1"/>
</dbReference>
<dbReference type="AlphaFoldDB" id="A0A9X9S789"/>
<dbReference type="GO" id="GO:0046872">
    <property type="term" value="F:metal ion binding"/>
    <property type="evidence" value="ECO:0007669"/>
    <property type="project" value="UniProtKB-KW"/>
</dbReference>
<keyword evidence="15" id="KW-1185">Reference proteome</keyword>
<keyword evidence="9" id="KW-0067">ATP-binding</keyword>
<dbReference type="GO" id="GO:0005524">
    <property type="term" value="F:ATP binding"/>
    <property type="evidence" value="ECO:0007669"/>
    <property type="project" value="UniProtKB-KW"/>
</dbReference>
<keyword evidence="4" id="KW-0723">Serine/threonine-protein kinase</keyword>
<comment type="catalytic activity">
    <reaction evidence="11">
        <text>L-threonyl-[protein] + ATP = O-phospho-L-threonyl-[protein] + ADP + H(+)</text>
        <dbReference type="Rhea" id="RHEA:46608"/>
        <dbReference type="Rhea" id="RHEA-COMP:11060"/>
        <dbReference type="Rhea" id="RHEA-COMP:11605"/>
        <dbReference type="ChEBI" id="CHEBI:15378"/>
        <dbReference type="ChEBI" id="CHEBI:30013"/>
        <dbReference type="ChEBI" id="CHEBI:30616"/>
        <dbReference type="ChEBI" id="CHEBI:61977"/>
        <dbReference type="ChEBI" id="CHEBI:456216"/>
        <dbReference type="EC" id="2.7.11.1"/>
    </reaction>
</comment>
<dbReference type="PANTHER" id="PTHR45852">
    <property type="entry name" value="SER/THR-PROTEIN KINASE RIO2"/>
    <property type="match status" value="1"/>
</dbReference>
<dbReference type="SUPFAM" id="SSF56112">
    <property type="entry name" value="Protein kinase-like (PK-like)"/>
    <property type="match status" value="1"/>
</dbReference>
<organism evidence="14 15">
    <name type="scientific">Methanogenium organophilum</name>
    <dbReference type="NCBI Taxonomy" id="2199"/>
    <lineage>
        <taxon>Archaea</taxon>
        <taxon>Methanobacteriati</taxon>
        <taxon>Methanobacteriota</taxon>
        <taxon>Stenosarchaea group</taxon>
        <taxon>Methanomicrobia</taxon>
        <taxon>Methanomicrobiales</taxon>
        <taxon>Methanomicrobiaceae</taxon>
        <taxon>Methanogenium</taxon>
    </lineage>
</organism>
<protein>
    <recommendedName>
        <fullName evidence="3">non-specific serine/threonine protein kinase</fullName>
        <ecNumber evidence="3">2.7.11.1</ecNumber>
    </recommendedName>
</protein>
<dbReference type="InterPro" id="IPR030484">
    <property type="entry name" value="Rio2"/>
</dbReference>
<evidence type="ECO:0000256" key="6">
    <source>
        <dbReference type="ARBA" id="ARBA00022723"/>
    </source>
</evidence>
<dbReference type="EC" id="2.7.11.1" evidence="3"/>
<name>A0A9X9S789_METOG</name>
<dbReference type="Pfam" id="PF09202">
    <property type="entry name" value="Rio2_N"/>
    <property type="match status" value="1"/>
</dbReference>
<dbReference type="InterPro" id="IPR015285">
    <property type="entry name" value="RIO2_wHTH_N"/>
</dbReference>
<dbReference type="RefSeq" id="WP_268187413.1">
    <property type="nucleotide sequence ID" value="NZ_CP113361.1"/>
</dbReference>
<keyword evidence="5" id="KW-0808">Transferase</keyword>
<dbReference type="InterPro" id="IPR000687">
    <property type="entry name" value="RIO_kinase"/>
</dbReference>
<evidence type="ECO:0000256" key="3">
    <source>
        <dbReference type="ARBA" id="ARBA00012513"/>
    </source>
</evidence>
<reference evidence="14" key="1">
    <citation type="submission" date="2022-11" db="EMBL/GenBank/DDBJ databases">
        <title>Complete genome sequence of Methanogenium organophilum DSM 3596.</title>
        <authorList>
            <person name="Chen S.-C."/>
            <person name="Lai S.-J."/>
            <person name="You Y.-T."/>
        </authorList>
    </citation>
    <scope>NUCLEOTIDE SEQUENCE</scope>
    <source>
        <strain evidence="14">DSM 3596</strain>
    </source>
</reference>
<comment type="similarity">
    <text evidence="2">Belongs to the protein kinase superfamily. RIO-type Ser/Thr kinase family.</text>
</comment>
<dbReference type="InterPro" id="IPR018934">
    <property type="entry name" value="RIO_dom"/>
</dbReference>
<dbReference type="Gene3D" id="1.10.10.10">
    <property type="entry name" value="Winged helix-like DNA-binding domain superfamily/Winged helix DNA-binding domain"/>
    <property type="match status" value="1"/>
</dbReference>
<keyword evidence="10" id="KW-0460">Magnesium</keyword>
<dbReference type="CDD" id="cd05144">
    <property type="entry name" value="RIO2_C"/>
    <property type="match status" value="1"/>
</dbReference>
<dbReference type="InterPro" id="IPR011009">
    <property type="entry name" value="Kinase-like_dom_sf"/>
</dbReference>
<keyword evidence="8" id="KW-0418">Kinase</keyword>
<sequence>MPLCADDVRDLHRFEIKILLSLERLMKRYRWVPEDVLRHQTKLSESELHYRLGHLMERDMVKSSSVPYKGYQMVFTGFDALALHGAVRKGSVSSLGCLLGVGKEAAVYEAMGMGVVALKFHRIGQQSFQTVRRSRTYMPQYKHFPWIFASTYSARQEYDALTALHADVSVPVPVDINRNLVVMTFIHGVPIVQATLENPDDVFASVVENVAKAYHLGYIHGDLSEFNIMVDGKDVWLIDWPQWIDPTHPTAEETLLRDITNLCTYFSRKYRVDASVEETLAQVVG</sequence>
<gene>
    <name evidence="14" type="ORF">OU421_04500</name>
</gene>
<evidence type="ECO:0000256" key="11">
    <source>
        <dbReference type="ARBA" id="ARBA00047899"/>
    </source>
</evidence>
<dbReference type="GO" id="GO:0030490">
    <property type="term" value="P:maturation of SSU-rRNA"/>
    <property type="evidence" value="ECO:0007669"/>
    <property type="project" value="TreeGrafter"/>
</dbReference>
<dbReference type="EMBL" id="CP113361">
    <property type="protein sequence ID" value="WAI02135.1"/>
    <property type="molecule type" value="Genomic_DNA"/>
</dbReference>
<evidence type="ECO:0000256" key="2">
    <source>
        <dbReference type="ARBA" id="ARBA00009196"/>
    </source>
</evidence>
<dbReference type="InterPro" id="IPR018935">
    <property type="entry name" value="RIO_kinase_CS"/>
</dbReference>
<evidence type="ECO:0000256" key="8">
    <source>
        <dbReference type="ARBA" id="ARBA00022777"/>
    </source>
</evidence>